<gene>
    <name evidence="1" type="ORF">KC685_04405</name>
</gene>
<dbReference type="AlphaFoldDB" id="A0A955KXH9"/>
<evidence type="ECO:0000313" key="2">
    <source>
        <dbReference type="Proteomes" id="UP000741282"/>
    </source>
</evidence>
<proteinExistence type="predicted"/>
<evidence type="ECO:0000313" key="1">
    <source>
        <dbReference type="EMBL" id="MCA9377134.1"/>
    </source>
</evidence>
<sequence length="160" mass="18857">MALSNGERTIQDLEVMMYELWDSFFSDVPRKNLVLIHFGKYSARRLGSIKWATNRSKIKYLMKDKEEELKFQDDPRVSIITITRFFASLSVPELIPRMTIAHEMVHYAHGFHSPLPQLYDNPHRGNIVNKELIKRGMGSQLAEAEEWLKQNWAKHIRMKK</sequence>
<dbReference type="Proteomes" id="UP000741282">
    <property type="component" value="Unassembled WGS sequence"/>
</dbReference>
<organism evidence="1 2">
    <name type="scientific">Candidatus Dojkabacteria bacterium</name>
    <dbReference type="NCBI Taxonomy" id="2099670"/>
    <lineage>
        <taxon>Bacteria</taxon>
        <taxon>Candidatus Dojkabacteria</taxon>
    </lineage>
</organism>
<protein>
    <submittedName>
        <fullName evidence="1">Uncharacterized protein</fullName>
    </submittedName>
</protein>
<dbReference type="EMBL" id="JAGQLN010000019">
    <property type="protein sequence ID" value="MCA9377134.1"/>
    <property type="molecule type" value="Genomic_DNA"/>
</dbReference>
<reference evidence="1" key="2">
    <citation type="journal article" date="2021" name="Microbiome">
        <title>Successional dynamics and alternative stable states in a saline activated sludge microbial community over 9 years.</title>
        <authorList>
            <person name="Wang Y."/>
            <person name="Ye J."/>
            <person name="Ju F."/>
            <person name="Liu L."/>
            <person name="Boyd J.A."/>
            <person name="Deng Y."/>
            <person name="Parks D.H."/>
            <person name="Jiang X."/>
            <person name="Yin X."/>
            <person name="Woodcroft B.J."/>
            <person name="Tyson G.W."/>
            <person name="Hugenholtz P."/>
            <person name="Polz M.F."/>
            <person name="Zhang T."/>
        </authorList>
    </citation>
    <scope>NUCLEOTIDE SEQUENCE</scope>
    <source>
        <strain evidence="1">HKST-UBA17</strain>
    </source>
</reference>
<reference evidence="1" key="1">
    <citation type="submission" date="2020-04" db="EMBL/GenBank/DDBJ databases">
        <authorList>
            <person name="Zhang T."/>
        </authorList>
    </citation>
    <scope>NUCLEOTIDE SEQUENCE</scope>
    <source>
        <strain evidence="1">HKST-UBA17</strain>
    </source>
</reference>
<comment type="caution">
    <text evidence="1">The sequence shown here is derived from an EMBL/GenBank/DDBJ whole genome shotgun (WGS) entry which is preliminary data.</text>
</comment>
<accession>A0A955KXH9</accession>
<name>A0A955KXH9_9BACT</name>